<proteinExistence type="predicted"/>
<keyword evidence="3" id="KW-1185">Reference proteome</keyword>
<dbReference type="EnsemblMetazoa" id="AALFPA23_001307.R38555">
    <property type="protein sequence ID" value="AALFPA23_001307.P38555"/>
    <property type="gene ID" value="AALFPA23_001307"/>
</dbReference>
<organism evidence="2 3">
    <name type="scientific">Aedes albopictus</name>
    <name type="common">Asian tiger mosquito</name>
    <name type="synonym">Stegomyia albopicta</name>
    <dbReference type="NCBI Taxonomy" id="7160"/>
    <lineage>
        <taxon>Eukaryota</taxon>
        <taxon>Metazoa</taxon>
        <taxon>Ecdysozoa</taxon>
        <taxon>Arthropoda</taxon>
        <taxon>Hexapoda</taxon>
        <taxon>Insecta</taxon>
        <taxon>Pterygota</taxon>
        <taxon>Neoptera</taxon>
        <taxon>Endopterygota</taxon>
        <taxon>Diptera</taxon>
        <taxon>Nematocera</taxon>
        <taxon>Culicoidea</taxon>
        <taxon>Culicidae</taxon>
        <taxon>Culicinae</taxon>
        <taxon>Aedini</taxon>
        <taxon>Aedes</taxon>
        <taxon>Stegomyia</taxon>
    </lineage>
</organism>
<evidence type="ECO:0000256" key="1">
    <source>
        <dbReference type="SAM" id="MobiDB-lite"/>
    </source>
</evidence>
<reference evidence="2" key="2">
    <citation type="submission" date="2025-05" db="UniProtKB">
        <authorList>
            <consortium name="EnsemblMetazoa"/>
        </authorList>
    </citation>
    <scope>IDENTIFICATION</scope>
    <source>
        <strain evidence="2">Foshan</strain>
    </source>
</reference>
<accession>A0ABM1XNJ5</accession>
<dbReference type="GeneID" id="115260839"/>
<dbReference type="Proteomes" id="UP000069940">
    <property type="component" value="Unassembled WGS sequence"/>
</dbReference>
<name>A0ABM1XNJ5_AEDAL</name>
<sequence length="352" mass="40012">MLKEGQKADDKCMNAIKNILCEFLQSVYGLRPSAFHKNLLAQSLVRSYPALKSSNPDVPQALWFHPNARGKNHHSGRLHYHMEYLARKSGIRIVNRSKTQADETNGAEEAGGDSANPGEEPDMQAVVQELKFLCPGPNTKLRAEELWHLTFNERKEMRQKGTFHLYLETYPAATAFNGSLISLEFRLMHPAAPDYDEKLAHFQPKLLLRYQDFFKHVKNDFIRTLMIIRQKCPSRGAKRARDGDPAKENVLKGIVEWINPEDQYPDSSDVPILYVKGDFLEAGSSAAIIWKGNNVLLEPDLKHCFRILCESQVVFNAACTPTDKQFYVFVLNVFFGIGQLTTTGERLRQSID</sequence>
<dbReference type="RefSeq" id="XP_062700838.1">
    <property type="nucleotide sequence ID" value="XM_062844854.1"/>
</dbReference>
<protein>
    <submittedName>
        <fullName evidence="2">Uncharacterized protein</fullName>
    </submittedName>
</protein>
<evidence type="ECO:0000313" key="2">
    <source>
        <dbReference type="EnsemblMetazoa" id="AALFPA23_001307.P38555"/>
    </source>
</evidence>
<evidence type="ECO:0000313" key="3">
    <source>
        <dbReference type="Proteomes" id="UP000069940"/>
    </source>
</evidence>
<reference evidence="3" key="1">
    <citation type="journal article" date="2015" name="Proc. Natl. Acad. Sci. U.S.A.">
        <title>Genome sequence of the Asian Tiger mosquito, Aedes albopictus, reveals insights into its biology, genetics, and evolution.</title>
        <authorList>
            <person name="Chen X.G."/>
            <person name="Jiang X."/>
            <person name="Gu J."/>
            <person name="Xu M."/>
            <person name="Wu Y."/>
            <person name="Deng Y."/>
            <person name="Zhang C."/>
            <person name="Bonizzoni M."/>
            <person name="Dermauw W."/>
            <person name="Vontas J."/>
            <person name="Armbruster P."/>
            <person name="Huang X."/>
            <person name="Yang Y."/>
            <person name="Zhang H."/>
            <person name="He W."/>
            <person name="Peng H."/>
            <person name="Liu Y."/>
            <person name="Wu K."/>
            <person name="Chen J."/>
            <person name="Lirakis M."/>
            <person name="Topalis P."/>
            <person name="Van Leeuwen T."/>
            <person name="Hall A.B."/>
            <person name="Jiang X."/>
            <person name="Thorpe C."/>
            <person name="Mueller R.L."/>
            <person name="Sun C."/>
            <person name="Waterhouse R.M."/>
            <person name="Yan G."/>
            <person name="Tu Z.J."/>
            <person name="Fang X."/>
            <person name="James A.A."/>
        </authorList>
    </citation>
    <scope>NUCLEOTIDE SEQUENCE [LARGE SCALE GENOMIC DNA]</scope>
    <source>
        <strain evidence="3">Foshan</strain>
    </source>
</reference>
<feature type="region of interest" description="Disordered" evidence="1">
    <location>
        <begin position="98"/>
        <end position="120"/>
    </location>
</feature>